<dbReference type="EMBL" id="JAJVCZ030000005">
    <property type="protein sequence ID" value="KAL0260119.1"/>
    <property type="molecule type" value="Genomic_DNA"/>
</dbReference>
<organism evidence="2 3">
    <name type="scientific">Diplodia seriata</name>
    <dbReference type="NCBI Taxonomy" id="420778"/>
    <lineage>
        <taxon>Eukaryota</taxon>
        <taxon>Fungi</taxon>
        <taxon>Dikarya</taxon>
        <taxon>Ascomycota</taxon>
        <taxon>Pezizomycotina</taxon>
        <taxon>Dothideomycetes</taxon>
        <taxon>Dothideomycetes incertae sedis</taxon>
        <taxon>Botryosphaeriales</taxon>
        <taxon>Botryosphaeriaceae</taxon>
        <taxon>Diplodia</taxon>
    </lineage>
</organism>
<keyword evidence="3" id="KW-1185">Reference proteome</keyword>
<protein>
    <submittedName>
        <fullName evidence="2">Uncharacterized protein</fullName>
    </submittedName>
</protein>
<name>A0ABR3CHX5_9PEZI</name>
<dbReference type="Proteomes" id="UP001430584">
    <property type="component" value="Unassembled WGS sequence"/>
</dbReference>
<feature type="compositionally biased region" description="Basic residues" evidence="1">
    <location>
        <begin position="18"/>
        <end position="39"/>
    </location>
</feature>
<gene>
    <name evidence="2" type="ORF">SLS55_005864</name>
</gene>
<evidence type="ECO:0000256" key="1">
    <source>
        <dbReference type="SAM" id="MobiDB-lite"/>
    </source>
</evidence>
<comment type="caution">
    <text evidence="2">The sequence shown here is derived from an EMBL/GenBank/DDBJ whole genome shotgun (WGS) entry which is preliminary data.</text>
</comment>
<feature type="compositionally biased region" description="Low complexity" evidence="1">
    <location>
        <begin position="49"/>
        <end position="67"/>
    </location>
</feature>
<reference evidence="2 3" key="1">
    <citation type="submission" date="2024-02" db="EMBL/GenBank/DDBJ databases">
        <title>De novo assembly and annotation of 12 fungi associated with fruit tree decline syndrome in Ontario, Canada.</title>
        <authorList>
            <person name="Sulman M."/>
            <person name="Ellouze W."/>
            <person name="Ilyukhin E."/>
        </authorList>
    </citation>
    <scope>NUCLEOTIDE SEQUENCE [LARGE SCALE GENOMIC DNA]</scope>
    <source>
        <strain evidence="2 3">FDS-637</strain>
    </source>
</reference>
<proteinExistence type="predicted"/>
<evidence type="ECO:0000313" key="2">
    <source>
        <dbReference type="EMBL" id="KAL0260119.1"/>
    </source>
</evidence>
<dbReference type="RefSeq" id="XP_066633148.1">
    <property type="nucleotide sequence ID" value="XM_066777306.1"/>
</dbReference>
<dbReference type="GeneID" id="92009949"/>
<sequence length="173" mass="18471">MAYSVPVTEGEEDIRSVQKPKRKRKNGFSRNERKARKRARLAEAGENSGETGENAAETGENTAETGEISGEAGVEKAIEREVTELLRSPSASPCWSSSPIAIPWSSSPAPELPHSPTAQPDEVEEPFEASSSAALRPIGRYCLAIGRESSDKGASAIRTTGAHLHPDIGFNSV</sequence>
<feature type="region of interest" description="Disordered" evidence="1">
    <location>
        <begin position="1"/>
        <end position="79"/>
    </location>
</feature>
<evidence type="ECO:0000313" key="3">
    <source>
        <dbReference type="Proteomes" id="UP001430584"/>
    </source>
</evidence>
<accession>A0ABR3CHX5</accession>
<feature type="region of interest" description="Disordered" evidence="1">
    <location>
        <begin position="105"/>
        <end position="131"/>
    </location>
</feature>